<proteinExistence type="predicted"/>
<accession>A0AAW1X369</accession>
<sequence length="214" mass="23807">MTCASKFVGSRMASRRTKVPRKQKLCYDPLFNLANMAALKARDTAEEYFKLQNFDFAIKQVMVAKEFDPNFLGINHYILAYQIHKAVSDKKTLYDVLGIPKTSDCASINKQYKKLALDLHPDKNSSVAAGGAFKHIKAACDVLSDPATKKAYHKSLSPPFRGASSFKTRKRAAPQASTSTRDDGGVFKKTMNIIRKKNQGQNACFMRASVCRVA</sequence>
<gene>
    <name evidence="3" type="ORF">M0R45_027456</name>
</gene>
<protein>
    <recommendedName>
        <fullName evidence="2">J domain-containing protein</fullName>
    </recommendedName>
</protein>
<keyword evidence="4" id="KW-1185">Reference proteome</keyword>
<feature type="domain" description="J" evidence="2">
    <location>
        <begin position="92"/>
        <end position="156"/>
    </location>
</feature>
<dbReference type="AlphaFoldDB" id="A0AAW1X369"/>
<dbReference type="PANTHER" id="PTHR44137:SF57">
    <property type="entry name" value="CHAPERONE DNAJ-DOMAIN PROTEIN"/>
    <property type="match status" value="1"/>
</dbReference>
<dbReference type="Proteomes" id="UP001457282">
    <property type="component" value="Unassembled WGS sequence"/>
</dbReference>
<comment type="caution">
    <text evidence="3">The sequence shown here is derived from an EMBL/GenBank/DDBJ whole genome shotgun (WGS) entry which is preliminary data.</text>
</comment>
<dbReference type="CDD" id="cd06257">
    <property type="entry name" value="DnaJ"/>
    <property type="match status" value="1"/>
</dbReference>
<dbReference type="PRINTS" id="PR00625">
    <property type="entry name" value="JDOMAIN"/>
</dbReference>
<dbReference type="Pfam" id="PF00226">
    <property type="entry name" value="DnaJ"/>
    <property type="match status" value="1"/>
</dbReference>
<dbReference type="PROSITE" id="PS50076">
    <property type="entry name" value="DNAJ_2"/>
    <property type="match status" value="1"/>
</dbReference>
<evidence type="ECO:0000259" key="2">
    <source>
        <dbReference type="PROSITE" id="PS50076"/>
    </source>
</evidence>
<dbReference type="SUPFAM" id="SSF46565">
    <property type="entry name" value="Chaperone J-domain"/>
    <property type="match status" value="1"/>
</dbReference>
<dbReference type="EMBL" id="JBEDUW010000005">
    <property type="protein sequence ID" value="KAK9930418.1"/>
    <property type="molecule type" value="Genomic_DNA"/>
</dbReference>
<evidence type="ECO:0000313" key="4">
    <source>
        <dbReference type="Proteomes" id="UP001457282"/>
    </source>
</evidence>
<organism evidence="3 4">
    <name type="scientific">Rubus argutus</name>
    <name type="common">Southern blackberry</name>
    <dbReference type="NCBI Taxonomy" id="59490"/>
    <lineage>
        <taxon>Eukaryota</taxon>
        <taxon>Viridiplantae</taxon>
        <taxon>Streptophyta</taxon>
        <taxon>Embryophyta</taxon>
        <taxon>Tracheophyta</taxon>
        <taxon>Spermatophyta</taxon>
        <taxon>Magnoliopsida</taxon>
        <taxon>eudicotyledons</taxon>
        <taxon>Gunneridae</taxon>
        <taxon>Pentapetalae</taxon>
        <taxon>rosids</taxon>
        <taxon>fabids</taxon>
        <taxon>Rosales</taxon>
        <taxon>Rosaceae</taxon>
        <taxon>Rosoideae</taxon>
        <taxon>Rosoideae incertae sedis</taxon>
        <taxon>Rubus</taxon>
    </lineage>
</organism>
<name>A0AAW1X369_RUBAR</name>
<evidence type="ECO:0000256" key="1">
    <source>
        <dbReference type="SAM" id="MobiDB-lite"/>
    </source>
</evidence>
<dbReference type="PANTHER" id="PTHR44137">
    <property type="entry name" value="BNAC03G44070D PROTEIN"/>
    <property type="match status" value="1"/>
</dbReference>
<evidence type="ECO:0000313" key="3">
    <source>
        <dbReference type="EMBL" id="KAK9930418.1"/>
    </source>
</evidence>
<dbReference type="InterPro" id="IPR036869">
    <property type="entry name" value="J_dom_sf"/>
</dbReference>
<feature type="region of interest" description="Disordered" evidence="1">
    <location>
        <begin position="162"/>
        <end position="184"/>
    </location>
</feature>
<dbReference type="Gene3D" id="1.10.287.110">
    <property type="entry name" value="DnaJ domain"/>
    <property type="match status" value="1"/>
</dbReference>
<reference evidence="3 4" key="1">
    <citation type="journal article" date="2023" name="G3 (Bethesda)">
        <title>A chromosome-length genome assembly and annotation of blackberry (Rubus argutus, cv. 'Hillquist').</title>
        <authorList>
            <person name="Bruna T."/>
            <person name="Aryal R."/>
            <person name="Dudchenko O."/>
            <person name="Sargent D.J."/>
            <person name="Mead D."/>
            <person name="Buti M."/>
            <person name="Cavallini A."/>
            <person name="Hytonen T."/>
            <person name="Andres J."/>
            <person name="Pham M."/>
            <person name="Weisz D."/>
            <person name="Mascagni F."/>
            <person name="Usai G."/>
            <person name="Natali L."/>
            <person name="Bassil N."/>
            <person name="Fernandez G.E."/>
            <person name="Lomsadze A."/>
            <person name="Armour M."/>
            <person name="Olukolu B."/>
            <person name="Poorten T."/>
            <person name="Britton C."/>
            <person name="Davik J."/>
            <person name="Ashrafi H."/>
            <person name="Aiden E.L."/>
            <person name="Borodovsky M."/>
            <person name="Worthington M."/>
        </authorList>
    </citation>
    <scope>NUCLEOTIDE SEQUENCE [LARGE SCALE GENOMIC DNA]</scope>
    <source>
        <strain evidence="3">PI 553951</strain>
    </source>
</reference>
<dbReference type="SMART" id="SM00271">
    <property type="entry name" value="DnaJ"/>
    <property type="match status" value="1"/>
</dbReference>
<dbReference type="InterPro" id="IPR001623">
    <property type="entry name" value="DnaJ_domain"/>
</dbReference>